<protein>
    <recommendedName>
        <fullName evidence="2">Deoxyguanosinetriphosphate triphosphohydrolase-like protein</fullName>
    </recommendedName>
</protein>
<dbReference type="RefSeq" id="WP_091792233.1">
    <property type="nucleotide sequence ID" value="NZ_FNAF01000012.1"/>
</dbReference>
<evidence type="ECO:0000256" key="1">
    <source>
        <dbReference type="ARBA" id="ARBA00022801"/>
    </source>
</evidence>
<dbReference type="PANTHER" id="PTHR35795:SF1">
    <property type="entry name" value="BIS(5'-NUCLEOSYL)-TETRAPHOSPHATASE, SYMMETRICAL"/>
    <property type="match status" value="1"/>
</dbReference>
<dbReference type="InterPro" id="IPR006261">
    <property type="entry name" value="dGTPase"/>
</dbReference>
<dbReference type="OrthoDB" id="9803619at2"/>
<reference evidence="4 5" key="1">
    <citation type="submission" date="2016-10" db="EMBL/GenBank/DDBJ databases">
        <authorList>
            <person name="de Groot N.N."/>
        </authorList>
    </citation>
    <scope>NUCLEOTIDE SEQUENCE [LARGE SCALE GENOMIC DNA]</scope>
    <source>
        <strain evidence="4 5">DSM 20475</strain>
    </source>
</reference>
<dbReference type="SUPFAM" id="SSF109604">
    <property type="entry name" value="HD-domain/PDEase-like"/>
    <property type="match status" value="1"/>
</dbReference>
<dbReference type="NCBIfam" id="TIGR01353">
    <property type="entry name" value="dGTP_triPase"/>
    <property type="match status" value="1"/>
</dbReference>
<dbReference type="HAMAP" id="MF_01212">
    <property type="entry name" value="dGTPase_type2"/>
    <property type="match status" value="1"/>
</dbReference>
<dbReference type="NCBIfam" id="NF002329">
    <property type="entry name" value="PRK01286.1-4"/>
    <property type="match status" value="1"/>
</dbReference>
<dbReference type="AlphaFoldDB" id="A0A1G6ZB83"/>
<dbReference type="InterPro" id="IPR006674">
    <property type="entry name" value="HD_domain"/>
</dbReference>
<dbReference type="PROSITE" id="PS51831">
    <property type="entry name" value="HD"/>
    <property type="match status" value="1"/>
</dbReference>
<keyword evidence="1 2" id="KW-0378">Hydrolase</keyword>
<sequence length="347" mass="39150">MNIRENILFQEKENLSPLAACAADSLGRERPEAEDPIRTAYMRDRDRVIHSKAFRRLKHKTQVFISPGSDHYRTRLTHTLEVNQIAKTIGRALNLNLDLIEAIALAHDVGHTPFAHCGEEVLNRRIKTGFKHNENSLRVLKRIEAHGDRRGLNLTQEVLDGVLHHSGFSAAGEAMTLEGQIIRFADKIAYVQHDIDDTVRAGLLSEADLPDAYTNVLGHSLSERLTTLVEDLVQEGLHLDFRPDGGLPKLSFSEPVHRALTGLRAFLFKAVYTGDVCQKERERASFVVDFLFSYYMKHPEKMPTFYQQLAALDGREQGVADYISGMTDNFCIALFKDLTLPRSFIGL</sequence>
<gene>
    <name evidence="4" type="ORF">SAMN04489866_11231</name>
</gene>
<dbReference type="Pfam" id="PF01966">
    <property type="entry name" value="HD"/>
    <property type="match status" value="1"/>
</dbReference>
<keyword evidence="5" id="KW-1185">Reference proteome</keyword>
<proteinExistence type="inferred from homology"/>
<dbReference type="Proteomes" id="UP000198995">
    <property type="component" value="Unassembled WGS sequence"/>
</dbReference>
<dbReference type="SMART" id="SM00471">
    <property type="entry name" value="HDc"/>
    <property type="match status" value="1"/>
</dbReference>
<dbReference type="Pfam" id="PF13286">
    <property type="entry name" value="HD_assoc"/>
    <property type="match status" value="1"/>
</dbReference>
<dbReference type="GO" id="GO:0016793">
    <property type="term" value="F:triphosphoric monoester hydrolase activity"/>
    <property type="evidence" value="ECO:0007669"/>
    <property type="project" value="InterPro"/>
</dbReference>
<dbReference type="CDD" id="cd00077">
    <property type="entry name" value="HDc"/>
    <property type="match status" value="1"/>
</dbReference>
<dbReference type="InterPro" id="IPR026875">
    <property type="entry name" value="PHydrolase_assoc_dom"/>
</dbReference>
<feature type="domain" description="HD" evidence="3">
    <location>
        <begin position="75"/>
        <end position="191"/>
    </location>
</feature>
<organism evidence="4 5">
    <name type="scientific">Peptococcus niger</name>
    <dbReference type="NCBI Taxonomy" id="2741"/>
    <lineage>
        <taxon>Bacteria</taxon>
        <taxon>Bacillati</taxon>
        <taxon>Bacillota</taxon>
        <taxon>Clostridia</taxon>
        <taxon>Eubacteriales</taxon>
        <taxon>Peptococcaceae</taxon>
        <taxon>Peptococcus</taxon>
    </lineage>
</organism>
<accession>A0A1G6ZB83</accession>
<dbReference type="STRING" id="2741.SAMN04489866_11231"/>
<evidence type="ECO:0000313" key="5">
    <source>
        <dbReference type="Proteomes" id="UP000198995"/>
    </source>
</evidence>
<evidence type="ECO:0000256" key="2">
    <source>
        <dbReference type="HAMAP-Rule" id="MF_01212"/>
    </source>
</evidence>
<dbReference type="InterPro" id="IPR023023">
    <property type="entry name" value="dNTPase_2"/>
</dbReference>
<evidence type="ECO:0000259" key="3">
    <source>
        <dbReference type="PROSITE" id="PS51831"/>
    </source>
</evidence>
<dbReference type="Gene3D" id="1.10.3210.10">
    <property type="entry name" value="Hypothetical protein af1432"/>
    <property type="match status" value="1"/>
</dbReference>
<dbReference type="NCBIfam" id="NF002327">
    <property type="entry name" value="PRK01286.1-2"/>
    <property type="match status" value="1"/>
</dbReference>
<dbReference type="EMBL" id="FNAF01000012">
    <property type="protein sequence ID" value="SDD99016.1"/>
    <property type="molecule type" value="Genomic_DNA"/>
</dbReference>
<comment type="similarity">
    <text evidence="2">Belongs to the dGTPase family. Type 2 subfamily.</text>
</comment>
<dbReference type="PANTHER" id="PTHR35795">
    <property type="entry name" value="SLR1885 PROTEIN"/>
    <property type="match status" value="1"/>
</dbReference>
<evidence type="ECO:0000313" key="4">
    <source>
        <dbReference type="EMBL" id="SDD99016.1"/>
    </source>
</evidence>
<dbReference type="InterPro" id="IPR051094">
    <property type="entry name" value="Diverse_Catalytic_Enzymes"/>
</dbReference>
<dbReference type="InterPro" id="IPR003607">
    <property type="entry name" value="HD/PDEase_dom"/>
</dbReference>
<name>A0A1G6ZB83_PEPNI</name>